<sequence length="1332" mass="146866">MSPPAVDSRYHATSETPSVNTTIPNFSQSFRQQHNVKSDKVFGNPSEFFQAQNACPPRTRPANRSRPRLAKLRKQSRGRSNEGFNTSQSACENYLDFARVSKGFLEECVSSEVEFSNLDFGFSADGGMNTAVNLNSSEKFAVQIGQFGSTVESSKSDNDGFVFTRKQGQFSTDDISHDKLDDVGSFANRSDLTNVNSGTKLEFADDTGVGFESGIDRSSFMLNLNPIMGCSSCNMAKRESATVEFVFGANQNVSTTNGKVTGSGFVFGASGSKSVSNSNEDKINFDKSPKSLSDDAGEIERNTNEVKITSVKYSNNGNENNPMFVFGSSDMKTFNFSECWGDVKSCTESCENYNSISKDQDGNFRHKFNFSSFEATTDMPGAFTLNPICDLGDGMSKLNIHGDIVREPVDFGSIESNKSCNTASASVGISNSESFTSHAVLNGSFIDSQLPQLQVNDVTAAASFMPSTKIGFESHIGISEAPTMGVVVNEIHEKSSLNSPDRLELPLRDFKAPQWDFSCLKESLFPELTRKQGMNVKGSSKRGKMLRRQKVKQYFVNKEQSKIDPAQDEDGTEESEKYTECYSPMDFSPYEETTSAEELPMQASACSTQLDNNNGHSVYSPMVVPGLQDQKTDINENKDKSNIVKNESHNCLSDRSVVIDHSSSVFGAGTAFLDFNSKQVCNNDGDCAASTEDKKDFNPECSDGLRFSFASGLEGIDGRKFSFSASSSERSNLSSSRRLPKKKTRRKVPNEPFVIMPELNAKVQGEEASTSQKKVGNTFETNEQTRKGFPSGAVAFLEDCETWRLRGNQAYKEGDLLKAEELYTHGINVVPPTNTLGCCLRPLVICYSNRAATRMSLGNIREALADCMMATALDPNFLKVQIRAANCHLVLGEIEKAMHYFNICLDCGAGVCLDRRLTVEAATGLQRAQKVAGSLDRCVEFLEQKTSDAALNGLDIIAEALSISPYSEKLLEMKAEFMFMLQRYEEVIQICEETLCAAEKNFLSVGVDNPLGNTGDSENKSFSFAKLWRWSLTSKSQFCLGRLEAALVLLDKLKQMGSINDKYASKLLESTSLHATICDLLSHKNAGNEAVCSGRYAEALDHYSTALASNVESRPFAAICFCNRAAAYQALDQITDAIADCSLAIALDGNYCKAISRRATLHEMIRDYGHAASDLQRLISILESQSQEKSSQFGRHGRSASTRKELRQAQHRLSLMEEEAKNGIPLDLYLILGIKKSDAANDVKKAYRKAALRHHPDKAGQSLARSQSGYEGRLWKEIVHEVHADAHRLFKMIGEAYAILSDPTKRSEYDFDEETRNKTKESNGSRRNGRWT</sequence>
<dbReference type="InterPro" id="IPR019734">
    <property type="entry name" value="TPR_rpt"/>
</dbReference>
<evidence type="ECO:0000259" key="2">
    <source>
        <dbReference type="PROSITE" id="PS50076"/>
    </source>
</evidence>
<comment type="caution">
    <text evidence="3">The sequence shown here is derived from an EMBL/GenBank/DDBJ whole genome shotgun (WGS) entry which is preliminary data.</text>
</comment>
<dbReference type="InterPro" id="IPR036869">
    <property type="entry name" value="J_dom_sf"/>
</dbReference>
<dbReference type="Gene3D" id="1.10.287.110">
    <property type="entry name" value="DnaJ domain"/>
    <property type="match status" value="1"/>
</dbReference>
<dbReference type="SUPFAM" id="SSF48452">
    <property type="entry name" value="TPR-like"/>
    <property type="match status" value="2"/>
</dbReference>
<dbReference type="Pfam" id="PF00226">
    <property type="entry name" value="DnaJ"/>
    <property type="match status" value="1"/>
</dbReference>
<evidence type="ECO:0000313" key="4">
    <source>
        <dbReference type="Proteomes" id="UP001159364"/>
    </source>
</evidence>
<feature type="compositionally biased region" description="Basic residues" evidence="1">
    <location>
        <begin position="738"/>
        <end position="747"/>
    </location>
</feature>
<dbReference type="SMART" id="SM00271">
    <property type="entry name" value="DnaJ"/>
    <property type="match status" value="1"/>
</dbReference>
<feature type="compositionally biased region" description="Basic and acidic residues" evidence="1">
    <location>
        <begin position="1308"/>
        <end position="1324"/>
    </location>
</feature>
<feature type="compositionally biased region" description="Polar residues" evidence="1">
    <location>
        <begin position="11"/>
        <end position="24"/>
    </location>
</feature>
<dbReference type="PANTHER" id="PTHR45181">
    <property type="entry name" value="HEAT SHOCK PROTEIN DNAJ WITH TETRATRICOPEPTIDE REPEAT-CONTAINING PROTEIN"/>
    <property type="match status" value="1"/>
</dbReference>
<evidence type="ECO:0000256" key="1">
    <source>
        <dbReference type="SAM" id="MobiDB-lite"/>
    </source>
</evidence>
<dbReference type="InterPro" id="IPR011990">
    <property type="entry name" value="TPR-like_helical_dom_sf"/>
</dbReference>
<accession>A0AAV8SVB4</accession>
<gene>
    <name evidence="3" type="ORF">K2173_025048</name>
</gene>
<dbReference type="PANTHER" id="PTHR45181:SF8">
    <property type="entry name" value="HEAT SHOCK PROTEIN DNAJ WITH TETRATRICOPEPTIDE REPEAT-CONTAINING PROTEIN"/>
    <property type="match status" value="1"/>
</dbReference>
<feature type="region of interest" description="Disordered" evidence="1">
    <location>
        <begin position="1308"/>
        <end position="1332"/>
    </location>
</feature>
<dbReference type="CDD" id="cd06257">
    <property type="entry name" value="DnaJ"/>
    <property type="match status" value="1"/>
</dbReference>
<proteinExistence type="predicted"/>
<name>A0AAV8SVB4_9ROSI</name>
<protein>
    <recommendedName>
        <fullName evidence="2">J domain-containing protein</fullName>
    </recommendedName>
</protein>
<feature type="domain" description="J" evidence="2">
    <location>
        <begin position="1227"/>
        <end position="1313"/>
    </location>
</feature>
<dbReference type="PROSITE" id="PS50076">
    <property type="entry name" value="DNAJ_2"/>
    <property type="match status" value="1"/>
</dbReference>
<feature type="region of interest" description="Disordered" evidence="1">
    <location>
        <begin position="1188"/>
        <end position="1208"/>
    </location>
</feature>
<feature type="region of interest" description="Disordered" evidence="1">
    <location>
        <begin position="1"/>
        <end position="24"/>
    </location>
</feature>
<dbReference type="SMART" id="SM00028">
    <property type="entry name" value="TPR"/>
    <property type="match status" value="6"/>
</dbReference>
<dbReference type="InterPro" id="IPR018253">
    <property type="entry name" value="DnaJ_domain_CS"/>
</dbReference>
<organism evidence="3 4">
    <name type="scientific">Erythroxylum novogranatense</name>
    <dbReference type="NCBI Taxonomy" id="1862640"/>
    <lineage>
        <taxon>Eukaryota</taxon>
        <taxon>Viridiplantae</taxon>
        <taxon>Streptophyta</taxon>
        <taxon>Embryophyta</taxon>
        <taxon>Tracheophyta</taxon>
        <taxon>Spermatophyta</taxon>
        <taxon>Magnoliopsida</taxon>
        <taxon>eudicotyledons</taxon>
        <taxon>Gunneridae</taxon>
        <taxon>Pentapetalae</taxon>
        <taxon>rosids</taxon>
        <taxon>fabids</taxon>
        <taxon>Malpighiales</taxon>
        <taxon>Erythroxylaceae</taxon>
        <taxon>Erythroxylum</taxon>
    </lineage>
</organism>
<dbReference type="EMBL" id="JAIWQS010000009">
    <property type="protein sequence ID" value="KAJ8756236.1"/>
    <property type="molecule type" value="Genomic_DNA"/>
</dbReference>
<keyword evidence="4" id="KW-1185">Reference proteome</keyword>
<feature type="compositionally biased region" description="Basic residues" evidence="1">
    <location>
        <begin position="61"/>
        <end position="77"/>
    </location>
</feature>
<evidence type="ECO:0000313" key="3">
    <source>
        <dbReference type="EMBL" id="KAJ8756236.1"/>
    </source>
</evidence>
<dbReference type="PROSITE" id="PS00636">
    <property type="entry name" value="DNAJ_1"/>
    <property type="match status" value="1"/>
</dbReference>
<dbReference type="InterPro" id="IPR001623">
    <property type="entry name" value="DnaJ_domain"/>
</dbReference>
<feature type="region of interest" description="Disordered" evidence="1">
    <location>
        <begin position="49"/>
        <end position="85"/>
    </location>
</feature>
<dbReference type="SUPFAM" id="SSF46565">
    <property type="entry name" value="Chaperone J-domain"/>
    <property type="match status" value="1"/>
</dbReference>
<dbReference type="Proteomes" id="UP001159364">
    <property type="component" value="Linkage Group LG09"/>
</dbReference>
<dbReference type="Gene3D" id="1.25.40.10">
    <property type="entry name" value="Tetratricopeptide repeat domain"/>
    <property type="match status" value="2"/>
</dbReference>
<dbReference type="PRINTS" id="PR00625">
    <property type="entry name" value="JDOMAIN"/>
</dbReference>
<reference evidence="3 4" key="1">
    <citation type="submission" date="2021-09" db="EMBL/GenBank/DDBJ databases">
        <title>Genomic insights and catalytic innovation underlie evolution of tropane alkaloids biosynthesis.</title>
        <authorList>
            <person name="Wang Y.-J."/>
            <person name="Tian T."/>
            <person name="Huang J.-P."/>
            <person name="Huang S.-X."/>
        </authorList>
    </citation>
    <scope>NUCLEOTIDE SEQUENCE [LARGE SCALE GENOMIC DNA]</scope>
    <source>
        <strain evidence="3">KIB-2018</strain>
        <tissue evidence="3">Leaf</tissue>
    </source>
</reference>
<feature type="region of interest" description="Disordered" evidence="1">
    <location>
        <begin position="731"/>
        <end position="750"/>
    </location>
</feature>